<feature type="region of interest" description="Disordered" evidence="2">
    <location>
        <begin position="276"/>
        <end position="308"/>
    </location>
</feature>
<evidence type="ECO:0000313" key="5">
    <source>
        <dbReference type="Proteomes" id="UP000438448"/>
    </source>
</evidence>
<dbReference type="AlphaFoldDB" id="A0A7K0DAZ8"/>
<dbReference type="EMBL" id="WEGK01000013">
    <property type="protein sequence ID" value="MQY22482.1"/>
    <property type="molecule type" value="Genomic_DNA"/>
</dbReference>
<dbReference type="RefSeq" id="WP_153414070.1">
    <property type="nucleotide sequence ID" value="NZ_WEGK01000013.1"/>
</dbReference>
<protein>
    <recommendedName>
        <fullName evidence="3">PPE domain-containing protein</fullName>
    </recommendedName>
</protein>
<dbReference type="InterPro" id="IPR038332">
    <property type="entry name" value="PPE_sf"/>
</dbReference>
<dbReference type="Proteomes" id="UP000438448">
    <property type="component" value="Unassembled WGS sequence"/>
</dbReference>
<accession>A0A7K0DAZ8</accession>
<sequence length="345" mass="35308">MLDPIRPGFTGTVWEAIPPEQLVHDLTTGPGSTPMTETIAAYGALATGLTEAATEFRAMLTVLGDVWSSSSSADGLAQLALLAEWLDRSAEAARTNAARVARQAAAYQTAGTAVPHLAEMAAAARQAQDLVRVTLIGTPLAGLLDTAEQQLDLLRQQASRAMRSYESASEPLAHPWRLEQAPQVSAAANLLTEQSPGSPRPGHDGQQVVAETLEPQPSVDVLSQLNIPVPQQVQIIPTIPVDSAVLALPTVPPTPVTTPTAAVPTAAPVVQSSAVATPPAVAPPPVLPAPPEPHPPAPRAGDADPDEITGTIAVHSGFATAPAVLGAAAPVVARATPAQTVPGQS</sequence>
<feature type="compositionally biased region" description="Pro residues" evidence="2">
    <location>
        <begin position="280"/>
        <end position="298"/>
    </location>
</feature>
<name>A0A7K0DAZ8_9NOCA</name>
<comment type="similarity">
    <text evidence="1">Belongs to the mycobacterial PPE family.</text>
</comment>
<dbReference type="OrthoDB" id="4536068at2"/>
<dbReference type="SUPFAM" id="SSF140459">
    <property type="entry name" value="PE/PPE dimer-like"/>
    <property type="match status" value="1"/>
</dbReference>
<organism evidence="4 5">
    <name type="scientific">Nocardia macrotermitis</name>
    <dbReference type="NCBI Taxonomy" id="2585198"/>
    <lineage>
        <taxon>Bacteria</taxon>
        <taxon>Bacillati</taxon>
        <taxon>Actinomycetota</taxon>
        <taxon>Actinomycetes</taxon>
        <taxon>Mycobacteriales</taxon>
        <taxon>Nocardiaceae</taxon>
        <taxon>Nocardia</taxon>
    </lineage>
</organism>
<reference evidence="4 5" key="1">
    <citation type="submission" date="2019-10" db="EMBL/GenBank/DDBJ databases">
        <title>Nocardia macrotermitis sp. nov. and Nocardia aurantia sp. nov., isolated from the gut of fungus growing-termite Macrotermes natalensis.</title>
        <authorList>
            <person name="Benndorf R."/>
            <person name="Schwitalla J."/>
            <person name="Martin K."/>
            <person name="De Beer W."/>
            <person name="Kaster A.-K."/>
            <person name="Vollmers J."/>
            <person name="Poulsen M."/>
            <person name="Beemelmanns C."/>
        </authorList>
    </citation>
    <scope>NUCLEOTIDE SEQUENCE [LARGE SCALE GENOMIC DNA]</scope>
    <source>
        <strain evidence="4 5">RB20</strain>
    </source>
</reference>
<dbReference type="InterPro" id="IPR000030">
    <property type="entry name" value="PPE_dom"/>
</dbReference>
<evidence type="ECO:0000259" key="3">
    <source>
        <dbReference type="Pfam" id="PF00823"/>
    </source>
</evidence>
<dbReference type="Pfam" id="PF00823">
    <property type="entry name" value="PPE"/>
    <property type="match status" value="1"/>
</dbReference>
<evidence type="ECO:0000256" key="1">
    <source>
        <dbReference type="ARBA" id="ARBA00010652"/>
    </source>
</evidence>
<feature type="domain" description="PPE" evidence="3">
    <location>
        <begin position="14"/>
        <end position="174"/>
    </location>
</feature>
<evidence type="ECO:0000313" key="4">
    <source>
        <dbReference type="EMBL" id="MQY22482.1"/>
    </source>
</evidence>
<keyword evidence="5" id="KW-1185">Reference proteome</keyword>
<evidence type="ECO:0000256" key="2">
    <source>
        <dbReference type="SAM" id="MobiDB-lite"/>
    </source>
</evidence>
<dbReference type="Gene3D" id="1.20.1260.20">
    <property type="entry name" value="PPE superfamily"/>
    <property type="match status" value="1"/>
</dbReference>
<gene>
    <name evidence="4" type="ORF">NRB20_56000</name>
</gene>
<proteinExistence type="inferred from homology"/>
<comment type="caution">
    <text evidence="4">The sequence shown here is derived from an EMBL/GenBank/DDBJ whole genome shotgun (WGS) entry which is preliminary data.</text>
</comment>